<dbReference type="Proteomes" id="UP001057402">
    <property type="component" value="Chromosome 6"/>
</dbReference>
<keyword evidence="2" id="KW-1185">Reference proteome</keyword>
<name>A0ACB9QC23_9MYRT</name>
<evidence type="ECO:0000313" key="1">
    <source>
        <dbReference type="EMBL" id="KAI4364217.1"/>
    </source>
</evidence>
<reference evidence="2" key="1">
    <citation type="journal article" date="2023" name="Front. Plant Sci.">
        <title>Chromosomal-level genome assembly of Melastoma candidum provides insights into trichome evolution.</title>
        <authorList>
            <person name="Zhong Y."/>
            <person name="Wu W."/>
            <person name="Sun C."/>
            <person name="Zou P."/>
            <person name="Liu Y."/>
            <person name="Dai S."/>
            <person name="Zhou R."/>
        </authorList>
    </citation>
    <scope>NUCLEOTIDE SEQUENCE [LARGE SCALE GENOMIC DNA]</scope>
</reference>
<sequence>MQDPTDQTAIDNFMVQELDGTVSASKSLEQMPYLRFLLRSAKLEQPLLRFPCTSWFCQFLLSMLSTVLTRREQARHAG</sequence>
<gene>
    <name evidence="1" type="ORF">MLD38_020339</name>
</gene>
<comment type="caution">
    <text evidence="1">The sequence shown here is derived from an EMBL/GenBank/DDBJ whole genome shotgun (WGS) entry which is preliminary data.</text>
</comment>
<protein>
    <submittedName>
        <fullName evidence="1">Uncharacterized protein</fullName>
    </submittedName>
</protein>
<proteinExistence type="predicted"/>
<dbReference type="EMBL" id="CM042885">
    <property type="protein sequence ID" value="KAI4364217.1"/>
    <property type="molecule type" value="Genomic_DNA"/>
</dbReference>
<evidence type="ECO:0000313" key="2">
    <source>
        <dbReference type="Proteomes" id="UP001057402"/>
    </source>
</evidence>
<organism evidence="1 2">
    <name type="scientific">Melastoma candidum</name>
    <dbReference type="NCBI Taxonomy" id="119954"/>
    <lineage>
        <taxon>Eukaryota</taxon>
        <taxon>Viridiplantae</taxon>
        <taxon>Streptophyta</taxon>
        <taxon>Embryophyta</taxon>
        <taxon>Tracheophyta</taxon>
        <taxon>Spermatophyta</taxon>
        <taxon>Magnoliopsida</taxon>
        <taxon>eudicotyledons</taxon>
        <taxon>Gunneridae</taxon>
        <taxon>Pentapetalae</taxon>
        <taxon>rosids</taxon>
        <taxon>malvids</taxon>
        <taxon>Myrtales</taxon>
        <taxon>Melastomataceae</taxon>
        <taxon>Melastomatoideae</taxon>
        <taxon>Melastomateae</taxon>
        <taxon>Melastoma</taxon>
    </lineage>
</organism>
<accession>A0ACB9QC23</accession>